<dbReference type="EMBL" id="MCIA01000001">
    <property type="protein sequence ID" value="RKD35260.1"/>
    <property type="molecule type" value="Genomic_DNA"/>
</dbReference>
<dbReference type="RefSeq" id="WP_120195198.1">
    <property type="nucleotide sequence ID" value="NZ_MCIA01000001.1"/>
</dbReference>
<gene>
    <name evidence="2" type="ORF">BET01_02645</name>
</gene>
<dbReference type="Proteomes" id="UP000284277">
    <property type="component" value="Unassembled WGS sequence"/>
</dbReference>
<dbReference type="PANTHER" id="PTHR12110">
    <property type="entry name" value="HYDROXYPYRUVATE ISOMERASE"/>
    <property type="match status" value="1"/>
</dbReference>
<dbReference type="InterPro" id="IPR013022">
    <property type="entry name" value="Xyl_isomerase-like_TIM-brl"/>
</dbReference>
<dbReference type="SUPFAM" id="SSF51658">
    <property type="entry name" value="Xylose isomerase-like"/>
    <property type="match status" value="1"/>
</dbReference>
<sequence>MMQIGVQTKNVVYDIHPEEGFSVLQRAGFTCADFSLNSYLLNTSLYQLERNGFFDKSIHELEKYFKPHKNGADAAGIKINQMHMPYPVYVPMANKELNDYLWKEVAPKSMMICAFFGCSYIVIHGCKLAHFLGSEEEEWKRTEQFIESIAPLAKDLGITICIENLYDSIAGHLVEGPCCDVIKAVERIDRINEKYQAEVLGFCFDTGHANLVGIDFESFITGLGDRLKVLHIHDNDGAADLHQIPFTFTKNRENLASTDWAGFIRGLRNIKFNKVLSFETAPVISTFPDLMKLDTLSFIAKIGQYFSGEIKL</sequence>
<evidence type="ECO:0000313" key="3">
    <source>
        <dbReference type="Proteomes" id="UP000284277"/>
    </source>
</evidence>
<feature type="domain" description="Xylose isomerase-like TIM barrel" evidence="1">
    <location>
        <begin position="73"/>
        <end position="281"/>
    </location>
</feature>
<dbReference type="Pfam" id="PF01261">
    <property type="entry name" value="AP_endonuc_2"/>
    <property type="match status" value="1"/>
</dbReference>
<reference evidence="2 3" key="1">
    <citation type="submission" date="2016-08" db="EMBL/GenBank/DDBJ databases">
        <title>A new outlook on sporulation: Clostridium algidixylanolyticum.</title>
        <authorList>
            <person name="Poppleton D.I."/>
            <person name="Gribaldo S."/>
        </authorList>
    </citation>
    <scope>NUCLEOTIDE SEQUENCE [LARGE SCALE GENOMIC DNA]</scope>
    <source>
        <strain evidence="2 3">SPL73</strain>
    </source>
</reference>
<keyword evidence="3" id="KW-1185">Reference proteome</keyword>
<name>A0A419TCQ8_9FIRM</name>
<dbReference type="OrthoDB" id="9801960at2"/>
<evidence type="ECO:0000259" key="1">
    <source>
        <dbReference type="Pfam" id="PF01261"/>
    </source>
</evidence>
<evidence type="ECO:0000313" key="2">
    <source>
        <dbReference type="EMBL" id="RKD35260.1"/>
    </source>
</evidence>
<proteinExistence type="predicted"/>
<protein>
    <recommendedName>
        <fullName evidence="1">Xylose isomerase-like TIM barrel domain-containing protein</fullName>
    </recommendedName>
</protein>
<dbReference type="InterPro" id="IPR036237">
    <property type="entry name" value="Xyl_isomerase-like_sf"/>
</dbReference>
<organism evidence="2 3">
    <name type="scientific">Lacrimispora algidixylanolytica</name>
    <dbReference type="NCBI Taxonomy" id="94868"/>
    <lineage>
        <taxon>Bacteria</taxon>
        <taxon>Bacillati</taxon>
        <taxon>Bacillota</taxon>
        <taxon>Clostridia</taxon>
        <taxon>Lachnospirales</taxon>
        <taxon>Lachnospiraceae</taxon>
        <taxon>Lacrimispora</taxon>
    </lineage>
</organism>
<comment type="caution">
    <text evidence="2">The sequence shown here is derived from an EMBL/GenBank/DDBJ whole genome shotgun (WGS) entry which is preliminary data.</text>
</comment>
<accession>A0A419TCQ8</accession>
<dbReference type="AlphaFoldDB" id="A0A419TCQ8"/>
<dbReference type="Gene3D" id="3.20.20.150">
    <property type="entry name" value="Divalent-metal-dependent TIM barrel enzymes"/>
    <property type="match status" value="1"/>
</dbReference>
<dbReference type="InterPro" id="IPR050312">
    <property type="entry name" value="IolE/XylAMocC-like"/>
</dbReference>